<keyword evidence="2" id="KW-1185">Reference proteome</keyword>
<comment type="caution">
    <text evidence="1">The sequence shown here is derived from an EMBL/GenBank/DDBJ whole genome shotgun (WGS) entry which is preliminary data.</text>
</comment>
<gene>
    <name evidence="1" type="ORF">GCM10008938_43530</name>
</gene>
<proteinExistence type="predicted"/>
<accession>A0ABQ2DEH3</accession>
<dbReference type="EMBL" id="BMOD01000025">
    <property type="protein sequence ID" value="GGJ52837.1"/>
    <property type="molecule type" value="Genomic_DNA"/>
</dbReference>
<sequence length="146" mass="16396">MKRSMTPEKNPPPMLFLSLPEADVPVASKRVQVIFAAPQVKQAFHLTGDVSCSRNSDGTLQLSFRSENPAYHPRDLEDLEMQDDIQDLLNASSPSRRVEVQVAFTLLGQLYFRMPGGKWMNLQAMTAGFEHLFSRSFSTPAPVRKT</sequence>
<reference evidence="2" key="1">
    <citation type="journal article" date="2019" name="Int. J. Syst. Evol. Microbiol.">
        <title>The Global Catalogue of Microorganisms (GCM) 10K type strain sequencing project: providing services to taxonomists for standard genome sequencing and annotation.</title>
        <authorList>
            <consortium name="The Broad Institute Genomics Platform"/>
            <consortium name="The Broad Institute Genome Sequencing Center for Infectious Disease"/>
            <person name="Wu L."/>
            <person name="Ma J."/>
        </authorList>
    </citation>
    <scope>NUCLEOTIDE SEQUENCE [LARGE SCALE GENOMIC DNA]</scope>
    <source>
        <strain evidence="2">JCM 14370</strain>
    </source>
</reference>
<evidence type="ECO:0000313" key="2">
    <source>
        <dbReference type="Proteomes" id="UP000632222"/>
    </source>
</evidence>
<name>A0ABQ2DEH3_9DEIO</name>
<evidence type="ECO:0000313" key="1">
    <source>
        <dbReference type="EMBL" id="GGJ52837.1"/>
    </source>
</evidence>
<protein>
    <submittedName>
        <fullName evidence="1">Uncharacterized protein</fullName>
    </submittedName>
</protein>
<dbReference type="RefSeq" id="WP_189006934.1">
    <property type="nucleotide sequence ID" value="NZ_BMOD01000025.1"/>
</dbReference>
<dbReference type="Proteomes" id="UP000632222">
    <property type="component" value="Unassembled WGS sequence"/>
</dbReference>
<organism evidence="1 2">
    <name type="scientific">Deinococcus roseus</name>
    <dbReference type="NCBI Taxonomy" id="392414"/>
    <lineage>
        <taxon>Bacteria</taxon>
        <taxon>Thermotogati</taxon>
        <taxon>Deinococcota</taxon>
        <taxon>Deinococci</taxon>
        <taxon>Deinococcales</taxon>
        <taxon>Deinococcaceae</taxon>
        <taxon>Deinococcus</taxon>
    </lineage>
</organism>